<proteinExistence type="predicted"/>
<evidence type="ECO:0000313" key="2">
    <source>
        <dbReference type="EMBL" id="KAF5877315.1"/>
    </source>
</evidence>
<comment type="caution">
    <text evidence="2">The sequence shown here is derived from an EMBL/GenBank/DDBJ whole genome shotgun (WGS) entry which is preliminary data.</text>
</comment>
<accession>A0A8H6B1A8</accession>
<name>A0A8H6B1A8_9HELO</name>
<feature type="compositionally biased region" description="Polar residues" evidence="1">
    <location>
        <begin position="43"/>
        <end position="66"/>
    </location>
</feature>
<dbReference type="EMBL" id="JABFCT010000003">
    <property type="protein sequence ID" value="KAF5877315.1"/>
    <property type="molecule type" value="Genomic_DNA"/>
</dbReference>
<keyword evidence="3" id="KW-1185">Reference proteome</keyword>
<dbReference type="Proteomes" id="UP000531561">
    <property type="component" value="Unassembled WGS sequence"/>
</dbReference>
<evidence type="ECO:0000313" key="3">
    <source>
        <dbReference type="Proteomes" id="UP000531561"/>
    </source>
</evidence>
<dbReference type="AlphaFoldDB" id="A0A8H6B1A8"/>
<reference evidence="2 3" key="1">
    <citation type="journal article" date="2020" name="Phytopathology">
        <title>A high-quality genome resource of Botrytis fragariae, a new and rapidly spreading fungal pathogen causing strawberry gray mold in the U.S.A.</title>
        <authorList>
            <person name="Wu Y."/>
            <person name="Saski C.A."/>
            <person name="Schnabel G."/>
            <person name="Xiao S."/>
            <person name="Hu M."/>
        </authorList>
    </citation>
    <scope>NUCLEOTIDE SEQUENCE [LARGE SCALE GENOMIC DNA]</scope>
    <source>
        <strain evidence="2 3">BVB16</strain>
    </source>
</reference>
<feature type="region of interest" description="Disordered" evidence="1">
    <location>
        <begin position="1"/>
        <end position="66"/>
    </location>
</feature>
<evidence type="ECO:0000256" key="1">
    <source>
        <dbReference type="SAM" id="MobiDB-lite"/>
    </source>
</evidence>
<gene>
    <name evidence="2" type="ORF">Bfra_001683</name>
</gene>
<dbReference type="GeneID" id="59255799"/>
<sequence length="66" mass="7217">MGIRRGSDENEDNVEQPDSARLGGYTTSSTCPSLIVSKHQDTHTISPTSHTPQSTDIISITHSHKR</sequence>
<protein>
    <submittedName>
        <fullName evidence="2">Uncharacterized protein</fullName>
    </submittedName>
</protein>
<dbReference type="RefSeq" id="XP_037196261.1">
    <property type="nucleotide sequence ID" value="XM_037332107.1"/>
</dbReference>
<organism evidence="2 3">
    <name type="scientific">Botrytis fragariae</name>
    <dbReference type="NCBI Taxonomy" id="1964551"/>
    <lineage>
        <taxon>Eukaryota</taxon>
        <taxon>Fungi</taxon>
        <taxon>Dikarya</taxon>
        <taxon>Ascomycota</taxon>
        <taxon>Pezizomycotina</taxon>
        <taxon>Leotiomycetes</taxon>
        <taxon>Helotiales</taxon>
        <taxon>Sclerotiniaceae</taxon>
        <taxon>Botrytis</taxon>
    </lineage>
</organism>